<evidence type="ECO:0008006" key="4">
    <source>
        <dbReference type="Google" id="ProtNLM"/>
    </source>
</evidence>
<accession>A0A4U3M4H2</accession>
<dbReference type="EMBL" id="SZQA01000043">
    <property type="protein sequence ID" value="TKK83631.1"/>
    <property type="molecule type" value="Genomic_DNA"/>
</dbReference>
<keyword evidence="3" id="KW-1185">Reference proteome</keyword>
<feature type="region of interest" description="Disordered" evidence="1">
    <location>
        <begin position="129"/>
        <end position="244"/>
    </location>
</feature>
<dbReference type="Proteomes" id="UP000308705">
    <property type="component" value="Unassembled WGS sequence"/>
</dbReference>
<feature type="compositionally biased region" description="Low complexity" evidence="1">
    <location>
        <begin position="180"/>
        <end position="194"/>
    </location>
</feature>
<comment type="caution">
    <text evidence="2">The sequence shown here is derived from an EMBL/GenBank/DDBJ whole genome shotgun (WGS) entry which is preliminary data.</text>
</comment>
<organism evidence="2 3">
    <name type="scientific">Herbidospora galbida</name>
    <dbReference type="NCBI Taxonomy" id="2575442"/>
    <lineage>
        <taxon>Bacteria</taxon>
        <taxon>Bacillati</taxon>
        <taxon>Actinomycetota</taxon>
        <taxon>Actinomycetes</taxon>
        <taxon>Streptosporangiales</taxon>
        <taxon>Streptosporangiaceae</taxon>
        <taxon>Herbidospora</taxon>
    </lineage>
</organism>
<gene>
    <name evidence="2" type="ORF">FDA94_32790</name>
</gene>
<feature type="compositionally biased region" description="Pro residues" evidence="1">
    <location>
        <begin position="195"/>
        <end position="244"/>
    </location>
</feature>
<proteinExistence type="predicted"/>
<name>A0A4U3M4H2_9ACTN</name>
<evidence type="ECO:0000313" key="2">
    <source>
        <dbReference type="EMBL" id="TKK83631.1"/>
    </source>
</evidence>
<feature type="non-terminal residue" evidence="2">
    <location>
        <position position="244"/>
    </location>
</feature>
<reference evidence="2 3" key="1">
    <citation type="submission" date="2019-04" db="EMBL/GenBank/DDBJ databases">
        <title>Herbidospora sp. NEAU-GS14.nov., a novel actinomycete isolated from soil.</title>
        <authorList>
            <person name="Han L."/>
        </authorList>
    </citation>
    <scope>NUCLEOTIDE SEQUENCE [LARGE SCALE GENOMIC DNA]</scope>
    <source>
        <strain evidence="2 3">NEAU-GS14</strain>
    </source>
</reference>
<evidence type="ECO:0000313" key="3">
    <source>
        <dbReference type="Proteomes" id="UP000308705"/>
    </source>
</evidence>
<dbReference type="AlphaFoldDB" id="A0A4U3M4H2"/>
<sequence length="244" mass="24541">MTEQGAGVVRPLPGDGVVAHLNGLALVCGPGSAQVEELLDAVRETAESGGDGRALVRKVAQVLARSMSDEPPTIAVAGPTGGGVAVLVSGAASAHLFGAPDGDFVVSGQDALTWADRLVAGPVGRVELRLPGSGPSSPYSRLDGGVVAGGGAEIDYTATGHTMHRPHPIPQPSPPPQPGHPYASQPSGPQQPMIPHQPPPPAGVPPYGQPSYDPPPPYEPAPYDPPPMGGPIQPPPHPGPGPFG</sequence>
<evidence type="ECO:0000256" key="1">
    <source>
        <dbReference type="SAM" id="MobiDB-lite"/>
    </source>
</evidence>
<feature type="compositionally biased region" description="Pro residues" evidence="1">
    <location>
        <begin position="168"/>
        <end position="179"/>
    </location>
</feature>
<protein>
    <recommendedName>
        <fullName evidence="4">FHA domain-containing protein</fullName>
    </recommendedName>
</protein>